<dbReference type="EMBL" id="JADKGK010000004">
    <property type="protein sequence ID" value="MBL0002493.1"/>
    <property type="molecule type" value="Genomic_DNA"/>
</dbReference>
<reference evidence="5" key="1">
    <citation type="submission" date="2020-10" db="EMBL/GenBank/DDBJ databases">
        <title>Connecting structure to function with the recovery of over 1000 high-quality activated sludge metagenome-assembled genomes encoding full-length rRNA genes using long-read sequencing.</title>
        <authorList>
            <person name="Singleton C.M."/>
            <person name="Petriglieri F."/>
            <person name="Kristensen J.M."/>
            <person name="Kirkegaard R.H."/>
            <person name="Michaelsen T.Y."/>
            <person name="Andersen M.H."/>
            <person name="Karst S.M."/>
            <person name="Dueholm M.S."/>
            <person name="Nielsen P.H."/>
            <person name="Albertsen M."/>
        </authorList>
    </citation>
    <scope>NUCLEOTIDE SEQUENCE</scope>
    <source>
        <strain evidence="5">Ribe_18-Q3-R11-54_MAXAC.001</strain>
    </source>
</reference>
<gene>
    <name evidence="5" type="ORF">IPP00_00285</name>
</gene>
<sequence length="118" mass="13461">MMAEASPQGSEPSAMQGPSGPSLRYPDNLMPIAGRTTPEHTELADEIELFLLGYGYHTARAYRADLYDILDWASAKGLDPHQLTEDDLKPYCALLRRRKYSESTIRRRLTAWRGFRRC</sequence>
<dbReference type="InterPro" id="IPR004107">
    <property type="entry name" value="Integrase_SAM-like_N"/>
</dbReference>
<feature type="domain" description="Core-binding (CB)" evidence="4">
    <location>
        <begin position="38"/>
        <end position="118"/>
    </location>
</feature>
<name>A0A9D7T6L3_9MICO</name>
<keyword evidence="1 2" id="KW-0238">DNA-binding</keyword>
<dbReference type="InterPro" id="IPR010998">
    <property type="entry name" value="Integrase_recombinase_N"/>
</dbReference>
<evidence type="ECO:0000313" key="5">
    <source>
        <dbReference type="EMBL" id="MBL0002493.1"/>
    </source>
</evidence>
<accession>A0A9D7T6L3</accession>
<dbReference type="SUPFAM" id="SSF47823">
    <property type="entry name" value="lambda integrase-like, N-terminal domain"/>
    <property type="match status" value="1"/>
</dbReference>
<dbReference type="PROSITE" id="PS51900">
    <property type="entry name" value="CB"/>
    <property type="match status" value="1"/>
</dbReference>
<feature type="region of interest" description="Disordered" evidence="3">
    <location>
        <begin position="1"/>
        <end position="35"/>
    </location>
</feature>
<proteinExistence type="predicted"/>
<dbReference type="Proteomes" id="UP000886632">
    <property type="component" value="Unassembled WGS sequence"/>
</dbReference>
<evidence type="ECO:0000256" key="1">
    <source>
        <dbReference type="ARBA" id="ARBA00023125"/>
    </source>
</evidence>
<dbReference type="GO" id="GO:0015074">
    <property type="term" value="P:DNA integration"/>
    <property type="evidence" value="ECO:0007669"/>
    <property type="project" value="InterPro"/>
</dbReference>
<evidence type="ECO:0000256" key="3">
    <source>
        <dbReference type="SAM" id="MobiDB-lite"/>
    </source>
</evidence>
<evidence type="ECO:0000313" key="6">
    <source>
        <dbReference type="Proteomes" id="UP000886632"/>
    </source>
</evidence>
<dbReference type="Pfam" id="PF02899">
    <property type="entry name" value="Phage_int_SAM_1"/>
    <property type="match status" value="1"/>
</dbReference>
<protein>
    <submittedName>
        <fullName evidence="5">Site-specific integrase</fullName>
    </submittedName>
</protein>
<organism evidence="5 6">
    <name type="scientific">Candidatus Phosphoribacter hodrii</name>
    <dbReference type="NCBI Taxonomy" id="2953743"/>
    <lineage>
        <taxon>Bacteria</taxon>
        <taxon>Bacillati</taxon>
        <taxon>Actinomycetota</taxon>
        <taxon>Actinomycetes</taxon>
        <taxon>Micrococcales</taxon>
        <taxon>Dermatophilaceae</taxon>
        <taxon>Candidatus Phosphoribacter</taxon>
    </lineage>
</organism>
<comment type="caution">
    <text evidence="5">The sequence shown here is derived from an EMBL/GenBank/DDBJ whole genome shotgun (WGS) entry which is preliminary data.</text>
</comment>
<dbReference type="InterPro" id="IPR044068">
    <property type="entry name" value="CB"/>
</dbReference>
<evidence type="ECO:0000259" key="4">
    <source>
        <dbReference type="PROSITE" id="PS51900"/>
    </source>
</evidence>
<dbReference type="GO" id="GO:0003677">
    <property type="term" value="F:DNA binding"/>
    <property type="evidence" value="ECO:0007669"/>
    <property type="project" value="UniProtKB-UniRule"/>
</dbReference>
<dbReference type="Gene3D" id="1.10.150.130">
    <property type="match status" value="1"/>
</dbReference>
<evidence type="ECO:0000256" key="2">
    <source>
        <dbReference type="PROSITE-ProRule" id="PRU01248"/>
    </source>
</evidence>
<dbReference type="AlphaFoldDB" id="A0A9D7T6L3"/>